<protein>
    <submittedName>
        <fullName evidence="1">Uncharacterized protein</fullName>
    </submittedName>
</protein>
<reference evidence="1" key="1">
    <citation type="submission" date="2021-02" db="EMBL/GenBank/DDBJ databases">
        <authorList>
            <person name="Dougan E. K."/>
            <person name="Rhodes N."/>
            <person name="Thang M."/>
            <person name="Chan C."/>
        </authorList>
    </citation>
    <scope>NUCLEOTIDE SEQUENCE</scope>
</reference>
<dbReference type="AlphaFoldDB" id="A0A812RRD6"/>
<comment type="caution">
    <text evidence="1">The sequence shown here is derived from an EMBL/GenBank/DDBJ whole genome shotgun (WGS) entry which is preliminary data.</text>
</comment>
<dbReference type="Proteomes" id="UP000601435">
    <property type="component" value="Unassembled WGS sequence"/>
</dbReference>
<evidence type="ECO:0000313" key="2">
    <source>
        <dbReference type="Proteomes" id="UP000601435"/>
    </source>
</evidence>
<dbReference type="OrthoDB" id="409954at2759"/>
<sequence>MASWANLPPGTEVLLLGRFPQLENSQFFNTASSFEVEGIEGPEPRIIVDGTFCFHGRHQRPMSTNLFFTEEGKGEVPSSLLFGTSFLVPAGLLSAMYWSTTPMMSSDMNEKYGTQYGYSPYDSYDDSYDCGLQQDWMYFLDEIDTTDGSYCPSEAEMEASFNPSVVTSPMGEWLQQHSVLSSMMLEPLTQFEASGFAAGQLGTQPSHKPRRAVPASEPMKVQLPPEARSLPTLLDPLIPAKKMPKYATEFGDGLKSLDPKLPAKKRVPEILSEAGARAMEECDYMLAVAASGLNICFENQLRGSSFMRVTTCSFDNSRMMSLRPSESF</sequence>
<proteinExistence type="predicted"/>
<organism evidence="1 2">
    <name type="scientific">Symbiodinium necroappetens</name>
    <dbReference type="NCBI Taxonomy" id="1628268"/>
    <lineage>
        <taxon>Eukaryota</taxon>
        <taxon>Sar</taxon>
        <taxon>Alveolata</taxon>
        <taxon>Dinophyceae</taxon>
        <taxon>Suessiales</taxon>
        <taxon>Symbiodiniaceae</taxon>
        <taxon>Symbiodinium</taxon>
    </lineage>
</organism>
<gene>
    <name evidence="1" type="ORF">SNEC2469_LOCUS12408</name>
</gene>
<evidence type="ECO:0000313" key="1">
    <source>
        <dbReference type="EMBL" id="CAE7448639.1"/>
    </source>
</evidence>
<keyword evidence="2" id="KW-1185">Reference proteome</keyword>
<dbReference type="EMBL" id="CAJNJA010019655">
    <property type="protein sequence ID" value="CAE7448639.1"/>
    <property type="molecule type" value="Genomic_DNA"/>
</dbReference>
<accession>A0A812RRD6</accession>
<name>A0A812RRD6_9DINO</name>